<reference evidence="1" key="2">
    <citation type="journal article" date="2015" name="Data Brief">
        <title>Shoot transcriptome of the giant reed, Arundo donax.</title>
        <authorList>
            <person name="Barrero R.A."/>
            <person name="Guerrero F.D."/>
            <person name="Moolhuijzen P."/>
            <person name="Goolsby J.A."/>
            <person name="Tidwell J."/>
            <person name="Bellgard S.E."/>
            <person name="Bellgard M.I."/>
        </authorList>
    </citation>
    <scope>NUCLEOTIDE SEQUENCE</scope>
    <source>
        <tissue evidence="1">Shoot tissue taken approximately 20 cm above the soil surface</tissue>
    </source>
</reference>
<sequence length="40" mass="4566">MSIELHLHCHLMHSSKGPAQNHELTLARSLEHHPTHKCTC</sequence>
<dbReference type="AlphaFoldDB" id="A0A0A8Y6E0"/>
<evidence type="ECO:0000313" key="1">
    <source>
        <dbReference type="EMBL" id="JAD20608.1"/>
    </source>
</evidence>
<reference evidence="1" key="1">
    <citation type="submission" date="2014-09" db="EMBL/GenBank/DDBJ databases">
        <authorList>
            <person name="Magalhaes I.L.F."/>
            <person name="Oliveira U."/>
            <person name="Santos F.R."/>
            <person name="Vidigal T.H.D.A."/>
            <person name="Brescovit A.D."/>
            <person name="Santos A.J."/>
        </authorList>
    </citation>
    <scope>NUCLEOTIDE SEQUENCE</scope>
    <source>
        <tissue evidence="1">Shoot tissue taken approximately 20 cm above the soil surface</tissue>
    </source>
</reference>
<accession>A0A0A8Y6E0</accession>
<name>A0A0A8Y6E0_ARUDO</name>
<protein>
    <submittedName>
        <fullName evidence="1">Uncharacterized protein</fullName>
    </submittedName>
</protein>
<dbReference type="EMBL" id="GBRH01277287">
    <property type="protein sequence ID" value="JAD20608.1"/>
    <property type="molecule type" value="Transcribed_RNA"/>
</dbReference>
<organism evidence="1">
    <name type="scientific">Arundo donax</name>
    <name type="common">Giant reed</name>
    <name type="synonym">Donax arundinaceus</name>
    <dbReference type="NCBI Taxonomy" id="35708"/>
    <lineage>
        <taxon>Eukaryota</taxon>
        <taxon>Viridiplantae</taxon>
        <taxon>Streptophyta</taxon>
        <taxon>Embryophyta</taxon>
        <taxon>Tracheophyta</taxon>
        <taxon>Spermatophyta</taxon>
        <taxon>Magnoliopsida</taxon>
        <taxon>Liliopsida</taxon>
        <taxon>Poales</taxon>
        <taxon>Poaceae</taxon>
        <taxon>PACMAD clade</taxon>
        <taxon>Arundinoideae</taxon>
        <taxon>Arundineae</taxon>
        <taxon>Arundo</taxon>
    </lineage>
</organism>
<proteinExistence type="predicted"/>